<gene>
    <name evidence="2" type="ORF">TrST_g3276</name>
</gene>
<accession>A0A9W7C038</accession>
<dbReference type="OrthoDB" id="206123at2759"/>
<evidence type="ECO:0000256" key="1">
    <source>
        <dbReference type="SAM" id="Coils"/>
    </source>
</evidence>
<keyword evidence="3" id="KW-1185">Reference proteome</keyword>
<evidence type="ECO:0000313" key="3">
    <source>
        <dbReference type="Proteomes" id="UP001165085"/>
    </source>
</evidence>
<reference evidence="3" key="1">
    <citation type="journal article" date="2023" name="Commun. Biol.">
        <title>Genome analysis of Parmales, the sister group of diatoms, reveals the evolutionary specialization of diatoms from phago-mixotrophs to photoautotrophs.</title>
        <authorList>
            <person name="Ban H."/>
            <person name="Sato S."/>
            <person name="Yoshikawa S."/>
            <person name="Yamada K."/>
            <person name="Nakamura Y."/>
            <person name="Ichinomiya M."/>
            <person name="Sato N."/>
            <person name="Blanc-Mathieu R."/>
            <person name="Endo H."/>
            <person name="Kuwata A."/>
            <person name="Ogata H."/>
        </authorList>
    </citation>
    <scope>NUCLEOTIDE SEQUENCE [LARGE SCALE GENOMIC DNA]</scope>
    <source>
        <strain evidence="3">NIES 3701</strain>
    </source>
</reference>
<dbReference type="AlphaFoldDB" id="A0A9W7C038"/>
<organism evidence="2 3">
    <name type="scientific">Triparma strigata</name>
    <dbReference type="NCBI Taxonomy" id="1606541"/>
    <lineage>
        <taxon>Eukaryota</taxon>
        <taxon>Sar</taxon>
        <taxon>Stramenopiles</taxon>
        <taxon>Ochrophyta</taxon>
        <taxon>Bolidophyceae</taxon>
        <taxon>Parmales</taxon>
        <taxon>Triparmaceae</taxon>
        <taxon>Triparma</taxon>
    </lineage>
</organism>
<proteinExistence type="predicted"/>
<protein>
    <submittedName>
        <fullName evidence="2">Uncharacterized protein</fullName>
    </submittedName>
</protein>
<evidence type="ECO:0000313" key="2">
    <source>
        <dbReference type="EMBL" id="GMH99516.1"/>
    </source>
</evidence>
<feature type="coiled-coil region" evidence="1">
    <location>
        <begin position="199"/>
        <end position="226"/>
    </location>
</feature>
<feature type="coiled-coil region" evidence="1">
    <location>
        <begin position="728"/>
        <end position="790"/>
    </location>
</feature>
<name>A0A9W7C038_9STRA</name>
<dbReference type="Gene3D" id="1.10.287.1490">
    <property type="match status" value="1"/>
</dbReference>
<dbReference type="Proteomes" id="UP001165085">
    <property type="component" value="Unassembled WGS sequence"/>
</dbReference>
<feature type="coiled-coil region" evidence="1">
    <location>
        <begin position="633"/>
        <end position="685"/>
    </location>
</feature>
<comment type="caution">
    <text evidence="2">The sequence shown here is derived from an EMBL/GenBank/DDBJ whole genome shotgun (WGS) entry which is preliminary data.</text>
</comment>
<sequence>SLKAEIETLKSNAKAADDWMKAASENLAGIAKEKEELNEKLDEANSFSSSSGEEVANLKAEIQALKENTLAGLTKQNEELTTKASSADVEVMNLKAEIDTLKSTSEELTTKLNEAGSSSDEVAACRAEIETLKSNAKAADDWMKMASENVTNLTKENEILTAKLNDASSASNSNSEEVTLLRSEVESLRNNAAASDKWMQSASANLSSLEQEKAGLSSELASVQAILDEKLKIIATGTEEILALRKTASKMKEVEEAAKLADMYKSEAEAASAVSSEKQAECQQHLKTIADLREWSSRAQEEMVGRDSTISELRAQLDQLSTEKINMMTEHQEARAKAIQHQSALQELESAKIRAEEEVLSLKTDMTFLSKSNVEGVQEKIIEARREEEERVLAIMRREVEEMRVKMLQSDEAENMAKTNLRTTEQKLAEVRLQLSMYEREVEAMKTDSKYLRETLDRTKERNNESSANFKKRIYALEREREDILESNLAEVRALREELKNTGTDRDHQKRLAEEKEKDLILLNESVRGDGEMGEREIDRLRYEKAQLLQSANHAAANFERKMREAIAASAGKREAELILEREGRKQAEMTSEGLRTEVSELHATVRALGEGGKGGEGESAATAAMGKVRVELDNVRKENETVRGENARLTQRITANFEEMQRANAILTERAKMAEMRVKQVEERETEGRVRLERARLREEGLSDSMFSPGGTGRGLGGDAQLFDRVVAELQREVEEGRAMFSELEGEHEDLLALLAQQEIEKESLKGALRGATREEETVERAMKEAESVCIQRFNQYVTLET</sequence>
<dbReference type="EMBL" id="BRXY01000550">
    <property type="protein sequence ID" value="GMH99516.1"/>
    <property type="molecule type" value="Genomic_DNA"/>
</dbReference>
<feature type="coiled-coil region" evidence="1">
    <location>
        <begin position="20"/>
        <end position="111"/>
    </location>
</feature>
<feature type="coiled-coil region" evidence="1">
    <location>
        <begin position="143"/>
        <end position="170"/>
    </location>
</feature>
<feature type="non-terminal residue" evidence="2">
    <location>
        <position position="1"/>
    </location>
</feature>
<keyword evidence="1" id="KW-0175">Coiled coil</keyword>
<feature type="coiled-coil region" evidence="1">
    <location>
        <begin position="310"/>
        <end position="448"/>
    </location>
</feature>